<evidence type="ECO:0000313" key="5">
    <source>
        <dbReference type="EMBL" id="CAF4245737.1"/>
    </source>
</evidence>
<keyword evidence="1" id="KW-0547">Nucleotide-binding</keyword>
<feature type="domain" description="6-phosphofructo-2-kinase" evidence="4">
    <location>
        <begin position="88"/>
        <end position="221"/>
    </location>
</feature>
<evidence type="ECO:0000256" key="1">
    <source>
        <dbReference type="ARBA" id="ARBA00022741"/>
    </source>
</evidence>
<dbReference type="PANTHER" id="PTHR10606">
    <property type="entry name" value="6-PHOSPHOFRUCTO-2-KINASE/FRUCTOSE-2,6-BISPHOSPHATASE"/>
    <property type="match status" value="1"/>
</dbReference>
<keyword evidence="2" id="KW-0067">ATP-binding</keyword>
<dbReference type="PANTHER" id="PTHR10606:SF44">
    <property type="entry name" value="6-PHOSPHOFRUCTO 2-KINASE_FRUCTOSE 2,6-BISPHOSPHATASE LONG FORM"/>
    <property type="match status" value="1"/>
</dbReference>
<accession>A0A820EEK4</accession>
<evidence type="ECO:0000256" key="3">
    <source>
        <dbReference type="SAM" id="MobiDB-lite"/>
    </source>
</evidence>
<dbReference type="PIRSF" id="PIRSF000709">
    <property type="entry name" value="6PFK_2-Ptase"/>
    <property type="match status" value="1"/>
</dbReference>
<dbReference type="InterPro" id="IPR027417">
    <property type="entry name" value="P-loop_NTPase"/>
</dbReference>
<dbReference type="EMBL" id="CAJOBF010007987">
    <property type="protein sequence ID" value="CAF4245737.1"/>
    <property type="molecule type" value="Genomic_DNA"/>
</dbReference>
<proteinExistence type="predicted"/>
<dbReference type="PRINTS" id="PR00991">
    <property type="entry name" value="6PFRUCTKNASE"/>
</dbReference>
<dbReference type="GO" id="GO:0005829">
    <property type="term" value="C:cytosol"/>
    <property type="evidence" value="ECO:0007669"/>
    <property type="project" value="TreeGrafter"/>
</dbReference>
<organism evidence="5 6">
    <name type="scientific">Rotaria magnacalcarata</name>
    <dbReference type="NCBI Taxonomy" id="392030"/>
    <lineage>
        <taxon>Eukaryota</taxon>
        <taxon>Metazoa</taxon>
        <taxon>Spiralia</taxon>
        <taxon>Gnathifera</taxon>
        <taxon>Rotifera</taxon>
        <taxon>Eurotatoria</taxon>
        <taxon>Bdelloidea</taxon>
        <taxon>Philodinida</taxon>
        <taxon>Philodinidae</taxon>
        <taxon>Rotaria</taxon>
    </lineage>
</organism>
<comment type="caution">
    <text evidence="5">The sequence shown here is derived from an EMBL/GenBank/DDBJ whole genome shotgun (WGS) entry which is preliminary data.</text>
</comment>
<reference evidence="5" key="1">
    <citation type="submission" date="2021-02" db="EMBL/GenBank/DDBJ databases">
        <authorList>
            <person name="Nowell W R."/>
        </authorList>
    </citation>
    <scope>NUCLEOTIDE SEQUENCE</scope>
</reference>
<feature type="region of interest" description="Disordered" evidence="3">
    <location>
        <begin position="22"/>
        <end position="43"/>
    </location>
</feature>
<dbReference type="SUPFAM" id="SSF52540">
    <property type="entry name" value="P-loop containing nucleoside triphosphate hydrolases"/>
    <property type="match status" value="1"/>
</dbReference>
<dbReference type="Pfam" id="PF01591">
    <property type="entry name" value="6PF2K"/>
    <property type="match status" value="1"/>
</dbReference>
<sequence>MENLLDTTTKQIGTIQQEEIEDDPVPDLNPHNNTAIPQQSFNGDIHAWRKNQPTKNKRTSEVFRQLSQDNMRLTLCLPNLACRDRLVRTPTVIMMVGLPARGKTYIARKLARYLHWTGIQTKVFNVGDYRRDAVKGYAGKEFFDPDNTEAVAIRNSYAQHALEDMCDYLQNEGEVAIFDATNTTRERRRTVYNHCVEACGFRVFFVESICDSEEVIQANIRV</sequence>
<dbReference type="InterPro" id="IPR003094">
    <property type="entry name" value="6Pfruct_kin"/>
</dbReference>
<protein>
    <recommendedName>
        <fullName evidence="4">6-phosphofructo-2-kinase domain-containing protein</fullName>
    </recommendedName>
</protein>
<dbReference type="AlphaFoldDB" id="A0A820EEK4"/>
<dbReference type="GO" id="GO:0005524">
    <property type="term" value="F:ATP binding"/>
    <property type="evidence" value="ECO:0007669"/>
    <property type="project" value="UniProtKB-KW"/>
</dbReference>
<feature type="compositionally biased region" description="Polar residues" evidence="3">
    <location>
        <begin position="30"/>
        <end position="42"/>
    </location>
</feature>
<name>A0A820EEK4_9BILA</name>
<dbReference type="GO" id="GO:0004331">
    <property type="term" value="F:fructose-2,6-bisphosphate 2-phosphatase activity"/>
    <property type="evidence" value="ECO:0007669"/>
    <property type="project" value="TreeGrafter"/>
</dbReference>
<evidence type="ECO:0000256" key="2">
    <source>
        <dbReference type="ARBA" id="ARBA00022840"/>
    </source>
</evidence>
<dbReference type="GO" id="GO:0006003">
    <property type="term" value="P:fructose 2,6-bisphosphate metabolic process"/>
    <property type="evidence" value="ECO:0007669"/>
    <property type="project" value="InterPro"/>
</dbReference>
<evidence type="ECO:0000259" key="4">
    <source>
        <dbReference type="Pfam" id="PF01591"/>
    </source>
</evidence>
<dbReference type="GO" id="GO:0006000">
    <property type="term" value="P:fructose metabolic process"/>
    <property type="evidence" value="ECO:0007669"/>
    <property type="project" value="InterPro"/>
</dbReference>
<dbReference type="Proteomes" id="UP000663842">
    <property type="component" value="Unassembled WGS sequence"/>
</dbReference>
<gene>
    <name evidence="5" type="ORF">UXM345_LOCUS30442</name>
</gene>
<dbReference type="Gene3D" id="3.40.50.300">
    <property type="entry name" value="P-loop containing nucleotide triphosphate hydrolases"/>
    <property type="match status" value="1"/>
</dbReference>
<dbReference type="InterPro" id="IPR013079">
    <property type="entry name" value="6Phosfructo_kin"/>
</dbReference>
<dbReference type="GO" id="GO:0003873">
    <property type="term" value="F:6-phosphofructo-2-kinase activity"/>
    <property type="evidence" value="ECO:0007669"/>
    <property type="project" value="InterPro"/>
</dbReference>
<evidence type="ECO:0000313" key="6">
    <source>
        <dbReference type="Proteomes" id="UP000663842"/>
    </source>
</evidence>